<feature type="modified residue" description="4-aspartylphosphate" evidence="5">
    <location>
        <position position="56"/>
    </location>
</feature>
<dbReference type="AlphaFoldDB" id="A0A158F347"/>
<accession>A0A158F347</accession>
<comment type="caution">
    <text evidence="9">The sequence shown here is derived from an EMBL/GenBank/DDBJ whole genome shotgun (WGS) entry which is preliminary data.</text>
</comment>
<name>A0A158F347_9BURK</name>
<dbReference type="Proteomes" id="UP000054717">
    <property type="component" value="Unassembled WGS sequence"/>
</dbReference>
<dbReference type="RefSeq" id="WP_087628693.1">
    <property type="nucleotide sequence ID" value="NZ_FCNZ02000001.1"/>
</dbReference>
<keyword evidence="2" id="KW-0805">Transcription regulation</keyword>
<proteinExistence type="predicted"/>
<dbReference type="PROSITE" id="PS50043">
    <property type="entry name" value="HTH_LUXR_2"/>
    <property type="match status" value="1"/>
</dbReference>
<keyword evidence="1 5" id="KW-0597">Phosphoprotein</keyword>
<evidence type="ECO:0000256" key="1">
    <source>
        <dbReference type="ARBA" id="ARBA00022553"/>
    </source>
</evidence>
<dbReference type="GO" id="GO:0006355">
    <property type="term" value="P:regulation of DNA-templated transcription"/>
    <property type="evidence" value="ECO:0007669"/>
    <property type="project" value="InterPro"/>
</dbReference>
<dbReference type="GO" id="GO:0000160">
    <property type="term" value="P:phosphorelay signal transduction system"/>
    <property type="evidence" value="ECO:0007669"/>
    <property type="project" value="InterPro"/>
</dbReference>
<dbReference type="InterPro" id="IPR001789">
    <property type="entry name" value="Sig_transdc_resp-reg_receiver"/>
</dbReference>
<dbReference type="Gene3D" id="3.40.50.2300">
    <property type="match status" value="1"/>
</dbReference>
<evidence type="ECO:0000256" key="5">
    <source>
        <dbReference type="PROSITE-ProRule" id="PRU00169"/>
    </source>
</evidence>
<protein>
    <submittedName>
        <fullName evidence="9">Response regulator protein</fullName>
    </submittedName>
</protein>
<keyword evidence="3" id="KW-0238">DNA-binding</keyword>
<evidence type="ECO:0000259" key="7">
    <source>
        <dbReference type="PROSITE" id="PS50043"/>
    </source>
</evidence>
<dbReference type="Pfam" id="PF00072">
    <property type="entry name" value="Response_reg"/>
    <property type="match status" value="1"/>
</dbReference>
<dbReference type="SMART" id="SM00421">
    <property type="entry name" value="HTH_LUXR"/>
    <property type="match status" value="1"/>
</dbReference>
<dbReference type="CDD" id="cd17535">
    <property type="entry name" value="REC_NarL-like"/>
    <property type="match status" value="1"/>
</dbReference>
<reference evidence="9" key="1">
    <citation type="submission" date="2016-01" db="EMBL/GenBank/DDBJ databases">
        <authorList>
            <person name="Peeters Charlotte."/>
        </authorList>
    </citation>
    <scope>NUCLEOTIDE SEQUENCE</scope>
    <source>
        <strain evidence="9">LMG 22936</strain>
    </source>
</reference>
<gene>
    <name evidence="9" type="ORF">AWB66_00543</name>
</gene>
<dbReference type="PROSITE" id="PS50110">
    <property type="entry name" value="RESPONSE_REGULATORY"/>
    <property type="match status" value="1"/>
</dbReference>
<dbReference type="Pfam" id="PF00196">
    <property type="entry name" value="GerE"/>
    <property type="match status" value="1"/>
</dbReference>
<dbReference type="PROSITE" id="PS00622">
    <property type="entry name" value="HTH_LUXR_1"/>
    <property type="match status" value="1"/>
</dbReference>
<evidence type="ECO:0000256" key="4">
    <source>
        <dbReference type="ARBA" id="ARBA00023163"/>
    </source>
</evidence>
<evidence type="ECO:0000256" key="2">
    <source>
        <dbReference type="ARBA" id="ARBA00023015"/>
    </source>
</evidence>
<dbReference type="EMBL" id="FCNZ02000001">
    <property type="protein sequence ID" value="SAL14277.1"/>
    <property type="molecule type" value="Genomic_DNA"/>
</dbReference>
<dbReference type="InterPro" id="IPR058245">
    <property type="entry name" value="NreC/VraR/RcsB-like_REC"/>
</dbReference>
<feature type="domain" description="HTH luxR-type" evidence="7">
    <location>
        <begin position="160"/>
        <end position="225"/>
    </location>
</feature>
<dbReference type="InterPro" id="IPR016032">
    <property type="entry name" value="Sig_transdc_resp-reg_C-effctor"/>
</dbReference>
<dbReference type="CDD" id="cd06170">
    <property type="entry name" value="LuxR_C_like"/>
    <property type="match status" value="1"/>
</dbReference>
<keyword evidence="4" id="KW-0804">Transcription</keyword>
<organism evidence="9 10">
    <name type="scientific">Caballeronia telluris</name>
    <dbReference type="NCBI Taxonomy" id="326475"/>
    <lineage>
        <taxon>Bacteria</taxon>
        <taxon>Pseudomonadati</taxon>
        <taxon>Pseudomonadota</taxon>
        <taxon>Betaproteobacteria</taxon>
        <taxon>Burkholderiales</taxon>
        <taxon>Burkholderiaceae</taxon>
        <taxon>Caballeronia</taxon>
    </lineage>
</organism>
<evidence type="ECO:0000313" key="10">
    <source>
        <dbReference type="Proteomes" id="UP000054717"/>
    </source>
</evidence>
<dbReference type="STRING" id="326475.AWB66_00543"/>
<evidence type="ECO:0000256" key="6">
    <source>
        <dbReference type="SAM" id="MobiDB-lite"/>
    </source>
</evidence>
<dbReference type="SMART" id="SM00448">
    <property type="entry name" value="REC"/>
    <property type="match status" value="1"/>
</dbReference>
<dbReference type="PRINTS" id="PR00038">
    <property type="entry name" value="HTHLUXR"/>
</dbReference>
<evidence type="ECO:0000256" key="3">
    <source>
        <dbReference type="ARBA" id="ARBA00023125"/>
    </source>
</evidence>
<dbReference type="PANTHER" id="PTHR43214">
    <property type="entry name" value="TWO-COMPONENT RESPONSE REGULATOR"/>
    <property type="match status" value="1"/>
</dbReference>
<sequence>MTTIRILLIDDHTLFRSGVRALLQRQPDFEVVDDAADGIEGVKRAKQHRPDVVLLDLNMPGLSGIETLQLLKQDLPDTAVVMLTVSEDVDELEKALGEGACGYLLKNIEAETLSSAIRRAAAGEAVVAEDMTARLVEKLRSPARTGASARSSDQAVPGASRGEWAALTPRERDIVRSLSRGASNKDIARELDVAESTVKIHVRNVLRKLKLSSRVQIAIYALEQDAGEVR</sequence>
<evidence type="ECO:0000259" key="8">
    <source>
        <dbReference type="PROSITE" id="PS50110"/>
    </source>
</evidence>
<dbReference type="InterPro" id="IPR039420">
    <property type="entry name" value="WalR-like"/>
</dbReference>
<dbReference type="PANTHER" id="PTHR43214:SF41">
    <property type="entry name" value="NITRATE_NITRITE RESPONSE REGULATOR PROTEIN NARP"/>
    <property type="match status" value="1"/>
</dbReference>
<evidence type="ECO:0000313" key="9">
    <source>
        <dbReference type="EMBL" id="SAL14277.1"/>
    </source>
</evidence>
<dbReference type="SUPFAM" id="SSF52172">
    <property type="entry name" value="CheY-like"/>
    <property type="match status" value="1"/>
</dbReference>
<keyword evidence="10" id="KW-1185">Reference proteome</keyword>
<dbReference type="InterPro" id="IPR000792">
    <property type="entry name" value="Tscrpt_reg_LuxR_C"/>
</dbReference>
<feature type="region of interest" description="Disordered" evidence="6">
    <location>
        <begin position="142"/>
        <end position="162"/>
    </location>
</feature>
<dbReference type="InterPro" id="IPR011006">
    <property type="entry name" value="CheY-like_superfamily"/>
</dbReference>
<dbReference type="SUPFAM" id="SSF46894">
    <property type="entry name" value="C-terminal effector domain of the bipartite response regulators"/>
    <property type="match status" value="1"/>
</dbReference>
<feature type="domain" description="Response regulatory" evidence="8">
    <location>
        <begin position="5"/>
        <end position="121"/>
    </location>
</feature>
<dbReference type="GO" id="GO:0003677">
    <property type="term" value="F:DNA binding"/>
    <property type="evidence" value="ECO:0007669"/>
    <property type="project" value="UniProtKB-KW"/>
</dbReference>